<gene>
    <name evidence="2" type="ORF">Ga0074812_12040</name>
</gene>
<evidence type="ECO:0000313" key="3">
    <source>
        <dbReference type="Proteomes" id="UP000198802"/>
    </source>
</evidence>
<dbReference type="RefSeq" id="WP_091281808.1">
    <property type="nucleotide sequence ID" value="NZ_FAOZ01000020.1"/>
</dbReference>
<evidence type="ECO:0000256" key="1">
    <source>
        <dbReference type="SAM" id="Phobius"/>
    </source>
</evidence>
<keyword evidence="1" id="KW-0812">Transmembrane</keyword>
<dbReference type="EMBL" id="FAOZ01000020">
    <property type="protein sequence ID" value="CUU58542.1"/>
    <property type="molecule type" value="Genomic_DNA"/>
</dbReference>
<reference evidence="3" key="1">
    <citation type="submission" date="2015-11" db="EMBL/GenBank/DDBJ databases">
        <authorList>
            <person name="Varghese N."/>
        </authorList>
    </citation>
    <scope>NUCLEOTIDE SEQUENCE [LARGE SCALE GENOMIC DNA]</scope>
    <source>
        <strain evidence="3">DSM 45899</strain>
    </source>
</reference>
<protein>
    <submittedName>
        <fullName evidence="2">Uncharacterized protein</fullName>
    </submittedName>
</protein>
<keyword evidence="1" id="KW-0472">Membrane</keyword>
<organism evidence="2 3">
    <name type="scientific">Parafrankia irregularis</name>
    <dbReference type="NCBI Taxonomy" id="795642"/>
    <lineage>
        <taxon>Bacteria</taxon>
        <taxon>Bacillati</taxon>
        <taxon>Actinomycetota</taxon>
        <taxon>Actinomycetes</taxon>
        <taxon>Frankiales</taxon>
        <taxon>Frankiaceae</taxon>
        <taxon>Parafrankia</taxon>
    </lineage>
</organism>
<feature type="transmembrane region" description="Helical" evidence="1">
    <location>
        <begin position="12"/>
        <end position="31"/>
    </location>
</feature>
<dbReference type="Proteomes" id="UP000198802">
    <property type="component" value="Unassembled WGS sequence"/>
</dbReference>
<feature type="transmembrane region" description="Helical" evidence="1">
    <location>
        <begin position="74"/>
        <end position="94"/>
    </location>
</feature>
<accession>A0A0S4QTX2</accession>
<sequence>MVPTLAGRLQTRLFLLATVGVVLTVLVTPLLPVDAPLGTAYRASFGVLFAVALLGMGWELAYHGLQQFRWEKDWPTMFGLLTALNEGLLVWLAVRADAVPGAAGLSGSAFVIHFGVVWVGVWLCANGPMRVPFLRWRFHGGRLL</sequence>
<evidence type="ECO:0000313" key="2">
    <source>
        <dbReference type="EMBL" id="CUU58542.1"/>
    </source>
</evidence>
<name>A0A0S4QTX2_9ACTN</name>
<feature type="transmembrane region" description="Helical" evidence="1">
    <location>
        <begin position="43"/>
        <end position="62"/>
    </location>
</feature>
<keyword evidence="1" id="KW-1133">Transmembrane helix</keyword>
<dbReference type="AlphaFoldDB" id="A0A0S4QTX2"/>
<proteinExistence type="predicted"/>
<keyword evidence="3" id="KW-1185">Reference proteome</keyword>
<feature type="transmembrane region" description="Helical" evidence="1">
    <location>
        <begin position="106"/>
        <end position="125"/>
    </location>
</feature>